<organism evidence="1 2">
    <name type="scientific">Luteimonas deserti</name>
    <dbReference type="NCBI Taxonomy" id="2752306"/>
    <lineage>
        <taxon>Bacteria</taxon>
        <taxon>Pseudomonadati</taxon>
        <taxon>Pseudomonadota</taxon>
        <taxon>Gammaproteobacteria</taxon>
        <taxon>Lysobacterales</taxon>
        <taxon>Lysobacteraceae</taxon>
        <taxon>Luteimonas</taxon>
    </lineage>
</organism>
<reference evidence="1 2" key="1">
    <citation type="submission" date="2020-07" db="EMBL/GenBank/DDBJ databases">
        <title>isolation of Luteimonas sp. SJ-16.</title>
        <authorList>
            <person name="Huang X.-X."/>
            <person name="Xu L."/>
            <person name="Sun J.-Q."/>
        </authorList>
    </citation>
    <scope>NUCLEOTIDE SEQUENCE [LARGE SCALE GENOMIC DNA]</scope>
    <source>
        <strain evidence="1 2">SJ-16</strain>
    </source>
</reference>
<name>A0A7Z0QN22_9GAMM</name>
<evidence type="ECO:0000313" key="2">
    <source>
        <dbReference type="Proteomes" id="UP000589896"/>
    </source>
</evidence>
<dbReference type="Proteomes" id="UP000589896">
    <property type="component" value="Unassembled WGS sequence"/>
</dbReference>
<sequence length="45" mass="4762">MIMIAAAFLSLWHGKALKSAATVGEAWIKRINAESTSQAAVDDST</sequence>
<dbReference type="RefSeq" id="WP_180543310.1">
    <property type="nucleotide sequence ID" value="NZ_JACCJZ010000004.1"/>
</dbReference>
<comment type="caution">
    <text evidence="1">The sequence shown here is derived from an EMBL/GenBank/DDBJ whole genome shotgun (WGS) entry which is preliminary data.</text>
</comment>
<dbReference type="EMBL" id="JACCJZ010000004">
    <property type="protein sequence ID" value="NYZ61558.1"/>
    <property type="molecule type" value="Genomic_DNA"/>
</dbReference>
<proteinExistence type="predicted"/>
<accession>A0A7Z0QN22</accession>
<gene>
    <name evidence="1" type="ORF">H0E82_02090</name>
</gene>
<dbReference type="AlphaFoldDB" id="A0A7Z0QN22"/>
<protein>
    <submittedName>
        <fullName evidence="1">Uncharacterized protein</fullName>
    </submittedName>
</protein>
<keyword evidence="2" id="KW-1185">Reference proteome</keyword>
<evidence type="ECO:0000313" key="1">
    <source>
        <dbReference type="EMBL" id="NYZ61558.1"/>
    </source>
</evidence>